<gene>
    <name evidence="2" type="ORF">BN77_1659</name>
</gene>
<keyword evidence="3" id="KW-1185">Reference proteome</keyword>
<comment type="caution">
    <text evidence="2">The sequence shown here is derived from an EMBL/GenBank/DDBJ whole genome shotgun (WGS) entry which is preliminary data.</text>
</comment>
<evidence type="ECO:0000313" key="3">
    <source>
        <dbReference type="Proteomes" id="UP000009319"/>
    </source>
</evidence>
<sequence length="101" mass="10907">MVNRLSHLLIVAGGVGLAVSYVWWYIFYSQVMQFLDANGELPDECIYTIGDPCSMVSSAANAFGATAYDPRLFWGAAGAVAIGVILGILPDASEDDDYRPR</sequence>
<keyword evidence="1" id="KW-0812">Transmembrane</keyword>
<dbReference type="RefSeq" id="WP_007530296.1">
    <property type="nucleotide sequence ID" value="NZ_HF536772.1"/>
</dbReference>
<feature type="transmembrane region" description="Helical" evidence="1">
    <location>
        <begin position="72"/>
        <end position="92"/>
    </location>
</feature>
<dbReference type="HOGENOM" id="CLU_2289382_0_0_5"/>
<dbReference type="EMBL" id="CANI01000006">
    <property type="protein sequence ID" value="CCM74525.1"/>
    <property type="molecule type" value="Genomic_DNA"/>
</dbReference>
<proteinExistence type="predicted"/>
<organism evidence="2 3">
    <name type="scientific">Rhizobium mesoamericanum STM3625</name>
    <dbReference type="NCBI Taxonomy" id="1211777"/>
    <lineage>
        <taxon>Bacteria</taxon>
        <taxon>Pseudomonadati</taxon>
        <taxon>Pseudomonadota</taxon>
        <taxon>Alphaproteobacteria</taxon>
        <taxon>Hyphomicrobiales</taxon>
        <taxon>Rhizobiaceae</taxon>
        <taxon>Rhizobium/Agrobacterium group</taxon>
        <taxon>Rhizobium</taxon>
    </lineage>
</organism>
<keyword evidence="1" id="KW-1133">Transmembrane helix</keyword>
<evidence type="ECO:0008006" key="4">
    <source>
        <dbReference type="Google" id="ProtNLM"/>
    </source>
</evidence>
<evidence type="ECO:0000313" key="2">
    <source>
        <dbReference type="EMBL" id="CCM74525.1"/>
    </source>
</evidence>
<dbReference type="Proteomes" id="UP000009319">
    <property type="component" value="Unassembled WGS sequence"/>
</dbReference>
<dbReference type="AlphaFoldDB" id="K0PT32"/>
<feature type="transmembrane region" description="Helical" evidence="1">
    <location>
        <begin position="7"/>
        <end position="26"/>
    </location>
</feature>
<evidence type="ECO:0000256" key="1">
    <source>
        <dbReference type="SAM" id="Phobius"/>
    </source>
</evidence>
<name>K0PT32_9HYPH</name>
<keyword evidence="1" id="KW-0472">Membrane</keyword>
<reference evidence="2 3" key="1">
    <citation type="journal article" date="2013" name="Genome Announc.">
        <title>Draft Genome Sequence of Rhizobium mesoamericanum STM3625, a Nitrogen-Fixing Symbiont of Mimosa pudica Isolated in French Guiana (South America).</title>
        <authorList>
            <person name="Moulin L."/>
            <person name="Mornico D."/>
            <person name="Melkonian R."/>
            <person name="Klonowska A."/>
        </authorList>
    </citation>
    <scope>NUCLEOTIDE SEQUENCE [LARGE SCALE GENOMIC DNA]</scope>
    <source>
        <strain evidence="2 3">STM3625</strain>
    </source>
</reference>
<protein>
    <recommendedName>
        <fullName evidence="4">Transmembrane protein</fullName>
    </recommendedName>
</protein>
<accession>K0PT32</accession>